<dbReference type="SFLD" id="SFLDF00562">
    <property type="entry name" value="HemN-like__clustered_with_heat"/>
    <property type="match status" value="1"/>
</dbReference>
<sequence length="381" mass="43574">MPKAVYLHIPFCDYICHYCDFNKVFMKGQPVEEYLDHMAVEMKNTVKKFPYDHIETIFIGGGTPTALSASQLDVLLESVNDTFHPGSHIEYTVEANPGSVDEEKLSVLKNAGVNRLSIGAQAFQNDLLKRLGRGHDEQEVVEIVKLAQRMGFDNLSLDLMFGLPDQTMDMFRESIERTIQLDIPHVSSYSLQVEKKTVFYNLFRKDQLPLPTQEEEADMFELLISKLEKAGLQQYEISNFARPGFESKHNMMYWKNEHYYGVGAGAHSYMNGVRRINAGPLKKYIQLVDENGFPYTEENELTTAEKMEEEMFMGLRMKKGVSVERFQEKFNIPLMTVFGSQIDQLHDKGLINLNKGNISLTEKGLFLGNEVFSEFLGVVEE</sequence>
<gene>
    <name evidence="5" type="ORF">FCL54_03315</name>
</gene>
<dbReference type="SFLD" id="SFLDS00029">
    <property type="entry name" value="Radical_SAM"/>
    <property type="match status" value="1"/>
</dbReference>
<keyword evidence="3" id="KW-0411">Iron-sulfur</keyword>
<dbReference type="Pfam" id="PF04055">
    <property type="entry name" value="Radical_SAM"/>
    <property type="match status" value="1"/>
</dbReference>
<name>A0A5R9FB52_9BACL</name>
<proteinExistence type="inferred from homology"/>
<protein>
    <recommendedName>
        <fullName evidence="2 3">Heme chaperone HemW</fullName>
    </recommendedName>
</protein>
<evidence type="ECO:0000256" key="1">
    <source>
        <dbReference type="ARBA" id="ARBA00006100"/>
    </source>
</evidence>
<keyword evidence="3" id="KW-0349">Heme</keyword>
<dbReference type="PANTHER" id="PTHR13932">
    <property type="entry name" value="COPROPORPHYRINIGEN III OXIDASE"/>
    <property type="match status" value="1"/>
</dbReference>
<dbReference type="SFLD" id="SFLDG01065">
    <property type="entry name" value="anaerobic_coproporphyrinogen-I"/>
    <property type="match status" value="1"/>
</dbReference>
<comment type="similarity">
    <text evidence="1">Belongs to the anaerobic coproporphyrinogen-III oxidase family. HemW subfamily.</text>
</comment>
<dbReference type="InterPro" id="IPR010723">
    <property type="entry name" value="HemN_C"/>
</dbReference>
<dbReference type="GO" id="GO:0004109">
    <property type="term" value="F:coproporphyrinogen oxidase activity"/>
    <property type="evidence" value="ECO:0007669"/>
    <property type="project" value="InterPro"/>
</dbReference>
<dbReference type="RefSeq" id="WP_138123264.1">
    <property type="nucleotide sequence ID" value="NZ_SWLG01000001.1"/>
</dbReference>
<dbReference type="Gene3D" id="3.80.30.20">
    <property type="entry name" value="tm_1862 like domain"/>
    <property type="match status" value="1"/>
</dbReference>
<accession>A0A5R9FB52</accession>
<comment type="caution">
    <text evidence="5">The sequence shown here is derived from an EMBL/GenBank/DDBJ whole genome shotgun (WGS) entry which is preliminary data.</text>
</comment>
<dbReference type="PANTHER" id="PTHR13932:SF5">
    <property type="entry name" value="RADICAL S-ADENOSYL METHIONINE DOMAIN-CONTAINING PROTEIN 1, MITOCHONDRIAL"/>
    <property type="match status" value="1"/>
</dbReference>
<dbReference type="InterPro" id="IPR023404">
    <property type="entry name" value="rSAM_horseshoe"/>
</dbReference>
<dbReference type="InterPro" id="IPR004559">
    <property type="entry name" value="HemW-like"/>
</dbReference>
<dbReference type="EMBL" id="SWLG01000001">
    <property type="protein sequence ID" value="TLS39426.1"/>
    <property type="molecule type" value="Genomic_DNA"/>
</dbReference>
<dbReference type="InterPro" id="IPR058240">
    <property type="entry name" value="rSAM_sf"/>
</dbReference>
<evidence type="ECO:0000256" key="3">
    <source>
        <dbReference type="RuleBase" id="RU364116"/>
    </source>
</evidence>
<keyword evidence="6" id="KW-1185">Reference proteome</keyword>
<keyword evidence="3" id="KW-0949">S-adenosyl-L-methionine</keyword>
<dbReference type="Pfam" id="PF06969">
    <property type="entry name" value="HemN_C"/>
    <property type="match status" value="1"/>
</dbReference>
<dbReference type="SMART" id="SM00729">
    <property type="entry name" value="Elp3"/>
    <property type="match status" value="1"/>
</dbReference>
<keyword evidence="3" id="KW-0963">Cytoplasm</keyword>
<dbReference type="OrthoDB" id="9808022at2"/>
<reference evidence="5 6" key="1">
    <citation type="submission" date="2019-04" db="EMBL/GenBank/DDBJ databases">
        <title>Bacillus caeni sp. nov., a bacterium isolated from mangrove sediment.</title>
        <authorList>
            <person name="Huang H."/>
            <person name="Mo K."/>
            <person name="Hu Y."/>
        </authorList>
    </citation>
    <scope>NUCLEOTIDE SEQUENCE [LARGE SCALE GENOMIC DNA]</scope>
    <source>
        <strain evidence="5 6">HB172195</strain>
    </source>
</reference>
<dbReference type="CDD" id="cd01335">
    <property type="entry name" value="Radical_SAM"/>
    <property type="match status" value="1"/>
</dbReference>
<dbReference type="InterPro" id="IPR007197">
    <property type="entry name" value="rSAM"/>
</dbReference>
<keyword evidence="3" id="KW-0408">Iron</keyword>
<dbReference type="Proteomes" id="UP000308230">
    <property type="component" value="Unassembled WGS sequence"/>
</dbReference>
<keyword evidence="3" id="KW-0143">Chaperone</keyword>
<dbReference type="GO" id="GO:0046872">
    <property type="term" value="F:metal ion binding"/>
    <property type="evidence" value="ECO:0007669"/>
    <property type="project" value="UniProtKB-UniRule"/>
</dbReference>
<dbReference type="SFLD" id="SFLDG01082">
    <property type="entry name" value="B12-binding_domain_containing"/>
    <property type="match status" value="1"/>
</dbReference>
<dbReference type="PROSITE" id="PS51918">
    <property type="entry name" value="RADICAL_SAM"/>
    <property type="match status" value="1"/>
</dbReference>
<evidence type="ECO:0000256" key="2">
    <source>
        <dbReference type="ARBA" id="ARBA00017228"/>
    </source>
</evidence>
<dbReference type="GO" id="GO:0005737">
    <property type="term" value="C:cytoplasm"/>
    <property type="evidence" value="ECO:0007669"/>
    <property type="project" value="UniProtKB-SubCell"/>
</dbReference>
<keyword evidence="3" id="KW-0479">Metal-binding</keyword>
<evidence type="ECO:0000313" key="6">
    <source>
        <dbReference type="Proteomes" id="UP000308230"/>
    </source>
</evidence>
<comment type="function">
    <text evidence="3">Probably acts as a heme chaperone, transferring heme to an unknown acceptor. Binds one molecule of heme per monomer, possibly covalently. Binds 1 [4Fe-4S] cluster. The cluster is coordinated with 3 cysteines and an exchangeable S-adenosyl-L-methionine.</text>
</comment>
<dbReference type="InterPro" id="IPR034505">
    <property type="entry name" value="Coproporphyrinogen-III_oxidase"/>
</dbReference>
<dbReference type="InterPro" id="IPR006638">
    <property type="entry name" value="Elp3/MiaA/NifB-like_rSAM"/>
</dbReference>
<evidence type="ECO:0000313" key="5">
    <source>
        <dbReference type="EMBL" id="TLS39426.1"/>
    </source>
</evidence>
<dbReference type="AlphaFoldDB" id="A0A5R9FB52"/>
<dbReference type="GO" id="GO:0006779">
    <property type="term" value="P:porphyrin-containing compound biosynthetic process"/>
    <property type="evidence" value="ECO:0007669"/>
    <property type="project" value="InterPro"/>
</dbReference>
<evidence type="ECO:0000259" key="4">
    <source>
        <dbReference type="PROSITE" id="PS51918"/>
    </source>
</evidence>
<dbReference type="GO" id="GO:0051539">
    <property type="term" value="F:4 iron, 4 sulfur cluster binding"/>
    <property type="evidence" value="ECO:0007669"/>
    <property type="project" value="UniProtKB-UniRule"/>
</dbReference>
<keyword evidence="3" id="KW-0004">4Fe-4S</keyword>
<comment type="subcellular location">
    <subcellularLocation>
        <location evidence="3">Cytoplasm</location>
    </subcellularLocation>
</comment>
<dbReference type="NCBIfam" id="TIGR00539">
    <property type="entry name" value="hemN_rel"/>
    <property type="match status" value="1"/>
</dbReference>
<feature type="domain" description="Radical SAM core" evidence="4">
    <location>
        <begin position="1"/>
        <end position="233"/>
    </location>
</feature>
<dbReference type="SFLD" id="SFLDF00288">
    <property type="entry name" value="HemN-like__clustered_with_nucl"/>
    <property type="match status" value="1"/>
</dbReference>
<dbReference type="SUPFAM" id="SSF102114">
    <property type="entry name" value="Radical SAM enzymes"/>
    <property type="match status" value="1"/>
</dbReference>
<organism evidence="5 6">
    <name type="scientific">Exobacillus caeni</name>
    <dbReference type="NCBI Taxonomy" id="2574798"/>
    <lineage>
        <taxon>Bacteria</taxon>
        <taxon>Bacillati</taxon>
        <taxon>Bacillota</taxon>
        <taxon>Bacilli</taxon>
        <taxon>Bacillales</taxon>
        <taxon>Guptibacillaceae</taxon>
        <taxon>Exobacillus</taxon>
    </lineage>
</organism>